<feature type="chain" id="PRO_5026833036" evidence="3">
    <location>
        <begin position="31"/>
        <end position="299"/>
    </location>
</feature>
<accession>A0A6M8BC60</accession>
<keyword evidence="1 3" id="KW-0732">Signal</keyword>
<feature type="signal peptide" evidence="3">
    <location>
        <begin position="1"/>
        <end position="30"/>
    </location>
</feature>
<protein>
    <submittedName>
        <fullName evidence="6">Transporter substrate-binding domain-containing protein</fullName>
    </submittedName>
</protein>
<name>A0A6M8BC60_9CYAN</name>
<evidence type="ECO:0000313" key="7">
    <source>
        <dbReference type="Proteomes" id="UP000505210"/>
    </source>
</evidence>
<feature type="domain" description="Ionotropic glutamate receptor C-terminal" evidence="5">
    <location>
        <begin position="45"/>
        <end position="264"/>
    </location>
</feature>
<dbReference type="SUPFAM" id="SSF53850">
    <property type="entry name" value="Periplasmic binding protein-like II"/>
    <property type="match status" value="1"/>
</dbReference>
<proteinExistence type="predicted"/>
<organism evidence="6 7">
    <name type="scientific">Thermoleptolyngbya sichuanensis A183</name>
    <dbReference type="NCBI Taxonomy" id="2737172"/>
    <lineage>
        <taxon>Bacteria</taxon>
        <taxon>Bacillati</taxon>
        <taxon>Cyanobacteriota</taxon>
        <taxon>Cyanophyceae</taxon>
        <taxon>Oculatellales</taxon>
        <taxon>Oculatellaceae</taxon>
        <taxon>Thermoleptolyngbya</taxon>
        <taxon>Thermoleptolyngbya sichuanensis</taxon>
    </lineage>
</organism>
<evidence type="ECO:0000256" key="1">
    <source>
        <dbReference type="ARBA" id="ARBA00022729"/>
    </source>
</evidence>
<evidence type="ECO:0000259" key="4">
    <source>
        <dbReference type="SMART" id="SM00062"/>
    </source>
</evidence>
<dbReference type="Proteomes" id="UP000505210">
    <property type="component" value="Chromosome"/>
</dbReference>
<evidence type="ECO:0000313" key="6">
    <source>
        <dbReference type="EMBL" id="QKD82427.1"/>
    </source>
</evidence>
<dbReference type="PANTHER" id="PTHR35936">
    <property type="entry name" value="MEMBRANE-BOUND LYTIC MUREIN TRANSGLYCOSYLASE F"/>
    <property type="match status" value="1"/>
</dbReference>
<dbReference type="SMART" id="SM00062">
    <property type="entry name" value="PBPb"/>
    <property type="match status" value="1"/>
</dbReference>
<evidence type="ECO:0000256" key="3">
    <source>
        <dbReference type="SAM" id="SignalP"/>
    </source>
</evidence>
<keyword evidence="7" id="KW-1185">Reference proteome</keyword>
<dbReference type="GO" id="GO:0016020">
    <property type="term" value="C:membrane"/>
    <property type="evidence" value="ECO:0007669"/>
    <property type="project" value="InterPro"/>
</dbReference>
<dbReference type="Gene3D" id="3.40.190.10">
    <property type="entry name" value="Periplasmic binding protein-like II"/>
    <property type="match status" value="2"/>
</dbReference>
<dbReference type="GO" id="GO:0015276">
    <property type="term" value="F:ligand-gated monoatomic ion channel activity"/>
    <property type="evidence" value="ECO:0007669"/>
    <property type="project" value="InterPro"/>
</dbReference>
<dbReference type="Pfam" id="PF00497">
    <property type="entry name" value="SBP_bac_3"/>
    <property type="match status" value="1"/>
</dbReference>
<evidence type="ECO:0000259" key="5">
    <source>
        <dbReference type="SMART" id="SM00079"/>
    </source>
</evidence>
<dbReference type="SMART" id="SM00079">
    <property type="entry name" value="PBPe"/>
    <property type="match status" value="1"/>
</dbReference>
<dbReference type="PANTHER" id="PTHR35936:SF19">
    <property type="entry name" value="AMINO-ACID-BINDING PROTEIN YXEM-RELATED"/>
    <property type="match status" value="1"/>
</dbReference>
<feature type="region of interest" description="Disordered" evidence="2">
    <location>
        <begin position="272"/>
        <end position="299"/>
    </location>
</feature>
<sequence>MVFPDFVRFPRFVRSLFFILLGLTFTVAIAACSAPTPQAVAPGSTMRVAVVPNYPPFASKTADGQLQGFEIDLMNAFAEATQTQMEYVPLSFFDDVMRELYGNEVDMAIAAITITPERQRVADFSRPYFKSGMAIAVRDSETSITNLDSLAGKRIGVETGTVQASIARTIPNATVIGYDSSKTAWNELLQGKVDAVISGETAASYAIQTGSVRGMKLAGEPFTDEFLGIAMPKNSPNREFVNSGLASLIDSGKYAELYRKWFDREPRPLPEKIEGVGSDGIPDFPSPRRPARWTLPKAA</sequence>
<evidence type="ECO:0000256" key="2">
    <source>
        <dbReference type="SAM" id="MobiDB-lite"/>
    </source>
</evidence>
<dbReference type="InterPro" id="IPR001320">
    <property type="entry name" value="Iontro_rcpt_C"/>
</dbReference>
<gene>
    <name evidence="6" type="ORF">HPC62_09765</name>
</gene>
<dbReference type="EMBL" id="CP053661">
    <property type="protein sequence ID" value="QKD82427.1"/>
    <property type="molecule type" value="Genomic_DNA"/>
</dbReference>
<dbReference type="AlphaFoldDB" id="A0A6M8BC60"/>
<dbReference type="InterPro" id="IPR001638">
    <property type="entry name" value="Solute-binding_3/MltF_N"/>
</dbReference>
<reference evidence="6 7" key="1">
    <citation type="submission" date="2020-05" db="EMBL/GenBank/DDBJ databases">
        <title>Complete genome sequence of of a novel Thermoleptolyngbya strain isolated from hot springs of Ganzi, Sichuan China.</title>
        <authorList>
            <person name="Tang J."/>
            <person name="Daroch M."/>
            <person name="Li L."/>
            <person name="Waleron K."/>
            <person name="Waleron M."/>
            <person name="Waleron M."/>
        </authorList>
    </citation>
    <scope>NUCLEOTIDE SEQUENCE [LARGE SCALE GENOMIC DNA]</scope>
    <source>
        <strain evidence="6 7">PKUAC-SCTA183</strain>
    </source>
</reference>
<dbReference type="KEGG" id="theu:HPC62_09765"/>
<dbReference type="RefSeq" id="WP_172355216.1">
    <property type="nucleotide sequence ID" value="NZ_CP053661.1"/>
</dbReference>
<feature type="domain" description="Solute-binding protein family 3/N-terminal" evidence="4">
    <location>
        <begin position="45"/>
        <end position="265"/>
    </location>
</feature>